<keyword evidence="1" id="KW-0732">Signal</keyword>
<dbReference type="Pfam" id="PF17963">
    <property type="entry name" value="Big_9"/>
    <property type="match status" value="1"/>
</dbReference>
<dbReference type="AlphaFoldDB" id="A0A1T4YXD6"/>
<feature type="signal peptide" evidence="1">
    <location>
        <begin position="1"/>
        <end position="37"/>
    </location>
</feature>
<dbReference type="OrthoDB" id="3830497at2"/>
<protein>
    <recommendedName>
        <fullName evidence="2">DUF6801 domain-containing protein</fullName>
    </recommendedName>
</protein>
<dbReference type="Pfam" id="PF20611">
    <property type="entry name" value="DUF6801"/>
    <property type="match status" value="1"/>
</dbReference>
<dbReference type="EMBL" id="LT796768">
    <property type="protein sequence ID" value="SKB06444.1"/>
    <property type="molecule type" value="Genomic_DNA"/>
</dbReference>
<name>A0A1T4YXD6_9ACTN</name>
<gene>
    <name evidence="3" type="ORF">SAMN06295964_1316</name>
</gene>
<feature type="chain" id="PRO_5012052384" description="DUF6801 domain-containing protein" evidence="1">
    <location>
        <begin position="38"/>
        <end position="305"/>
    </location>
</feature>
<dbReference type="RefSeq" id="WP_153302891.1">
    <property type="nucleotide sequence ID" value="NZ_LT796768.1"/>
</dbReference>
<feature type="domain" description="DUF6801" evidence="2">
    <location>
        <begin position="47"/>
        <end position="207"/>
    </location>
</feature>
<evidence type="ECO:0000259" key="2">
    <source>
        <dbReference type="Pfam" id="PF20611"/>
    </source>
</evidence>
<dbReference type="Proteomes" id="UP000191040">
    <property type="component" value="Chromosome I"/>
</dbReference>
<evidence type="ECO:0000313" key="3">
    <source>
        <dbReference type="EMBL" id="SKB06444.1"/>
    </source>
</evidence>
<accession>A0A1T4YXD6</accession>
<proteinExistence type="predicted"/>
<evidence type="ECO:0000313" key="4">
    <source>
        <dbReference type="Proteomes" id="UP000191040"/>
    </source>
</evidence>
<evidence type="ECO:0000256" key="1">
    <source>
        <dbReference type="SAM" id="SignalP"/>
    </source>
</evidence>
<sequence>MTRTAPLARRLAVPVSATLIAGMAGALTMAGAGTANAADVRLSKNFTYNCAVTAGPLDLGRHNIGVAISTTVPTSVRAGQTVPARAVNITLTLPEDLRAATSGLLQGREAAGASTDASLTLTSGGRSTAVRIPSLAAPRTPVPQNVGAAWTIPATGTVPAFKAPATTKHTVALGVPKAFTIAATIYRADESTVPSNLTCTGPANLALGSIKVPNRAPVASKKTVKVVTKSKKAKSFVIRAKDADGDRLTYKAGKLSKKVGKVSGKGPKFKFVPNKKFKGKKALYVTVRDGYGGSAKVKVIITVKK</sequence>
<keyword evidence="4" id="KW-1185">Reference proteome</keyword>
<dbReference type="InterPro" id="IPR046542">
    <property type="entry name" value="DUF6801"/>
</dbReference>
<organism evidence="3 4">
    <name type="scientific">Aeromicrobium choanae</name>
    <dbReference type="NCBI Taxonomy" id="1736691"/>
    <lineage>
        <taxon>Bacteria</taxon>
        <taxon>Bacillati</taxon>
        <taxon>Actinomycetota</taxon>
        <taxon>Actinomycetes</taxon>
        <taxon>Propionibacteriales</taxon>
        <taxon>Nocardioidaceae</taxon>
        <taxon>Aeromicrobium</taxon>
    </lineage>
</organism>
<reference evidence="4" key="1">
    <citation type="submission" date="2017-02" db="EMBL/GenBank/DDBJ databases">
        <authorList>
            <person name="Varghese N."/>
            <person name="Submissions S."/>
        </authorList>
    </citation>
    <scope>NUCLEOTIDE SEQUENCE [LARGE SCALE GENOMIC DNA]</scope>
    <source>
        <strain evidence="4">9H-4</strain>
    </source>
</reference>